<evidence type="ECO:0000313" key="1">
    <source>
        <dbReference type="EMBL" id="KKK66347.1"/>
    </source>
</evidence>
<protein>
    <submittedName>
        <fullName evidence="1">Uncharacterized protein</fullName>
    </submittedName>
</protein>
<organism evidence="1">
    <name type="scientific">marine sediment metagenome</name>
    <dbReference type="NCBI Taxonomy" id="412755"/>
    <lineage>
        <taxon>unclassified sequences</taxon>
        <taxon>metagenomes</taxon>
        <taxon>ecological metagenomes</taxon>
    </lineage>
</organism>
<dbReference type="EMBL" id="LAZR01060120">
    <property type="protein sequence ID" value="KKK66347.1"/>
    <property type="molecule type" value="Genomic_DNA"/>
</dbReference>
<proteinExistence type="predicted"/>
<sequence>LLIVDPTTVTGAVPPITKPAAIFTKLVLENC</sequence>
<comment type="caution">
    <text evidence="1">The sequence shown here is derived from an EMBL/GenBank/DDBJ whole genome shotgun (WGS) entry which is preliminary data.</text>
</comment>
<name>A0A0F8XB48_9ZZZZ</name>
<reference evidence="1" key="1">
    <citation type="journal article" date="2015" name="Nature">
        <title>Complex archaea that bridge the gap between prokaryotes and eukaryotes.</title>
        <authorList>
            <person name="Spang A."/>
            <person name="Saw J.H."/>
            <person name="Jorgensen S.L."/>
            <person name="Zaremba-Niedzwiedzka K."/>
            <person name="Martijn J."/>
            <person name="Lind A.E."/>
            <person name="van Eijk R."/>
            <person name="Schleper C."/>
            <person name="Guy L."/>
            <person name="Ettema T.J."/>
        </authorList>
    </citation>
    <scope>NUCLEOTIDE SEQUENCE</scope>
</reference>
<gene>
    <name evidence="1" type="ORF">LCGC14_2965010</name>
</gene>
<feature type="non-terminal residue" evidence="1">
    <location>
        <position position="1"/>
    </location>
</feature>
<accession>A0A0F8XB48</accession>
<dbReference type="AlphaFoldDB" id="A0A0F8XB48"/>